<dbReference type="Gene3D" id="1.25.40.120">
    <property type="entry name" value="Protein prenylyltransferase"/>
    <property type="match status" value="1"/>
</dbReference>
<proteinExistence type="predicted"/>
<organism evidence="1">
    <name type="scientific">Oikopleura dioica</name>
    <name type="common">Tunicate</name>
    <dbReference type="NCBI Taxonomy" id="34765"/>
    <lineage>
        <taxon>Eukaryota</taxon>
        <taxon>Metazoa</taxon>
        <taxon>Chordata</taxon>
        <taxon>Tunicata</taxon>
        <taxon>Appendicularia</taxon>
        <taxon>Copelata</taxon>
        <taxon>Oikopleuridae</taxon>
        <taxon>Oikopleura</taxon>
    </lineage>
</organism>
<dbReference type="AlphaFoldDB" id="E4YNF7"/>
<name>E4YNF7_OIKDI</name>
<protein>
    <submittedName>
        <fullName evidence="1">Uncharacterized protein</fullName>
    </submittedName>
</protein>
<sequence>MNIYYDMLSFLHLNSTGWTEEIRKSEISFVLEKLEVAIDNECSWNYLRAIQNHILTANTELGDKFVSKLDVIEERGNSHKHLAAYVADYLAEKAENDSDKEAAEKAVKILTELSTDLDPIRRNYWNYLSSCLSAQFQ</sequence>
<dbReference type="EMBL" id="FN654882">
    <property type="protein sequence ID" value="CBY37005.1"/>
    <property type="molecule type" value="Genomic_DNA"/>
</dbReference>
<reference evidence="1" key="1">
    <citation type="journal article" date="2010" name="Science">
        <title>Plasticity of animal genome architecture unmasked by rapid evolution of a pelagic tunicate.</title>
        <authorList>
            <person name="Denoeud F."/>
            <person name="Henriet S."/>
            <person name="Mungpakdee S."/>
            <person name="Aury J.M."/>
            <person name="Da Silva C."/>
            <person name="Brinkmann H."/>
            <person name="Mikhaleva J."/>
            <person name="Olsen L.C."/>
            <person name="Jubin C."/>
            <person name="Canestro C."/>
            <person name="Bouquet J.M."/>
            <person name="Danks G."/>
            <person name="Poulain J."/>
            <person name="Campsteijn C."/>
            <person name="Adamski M."/>
            <person name="Cross I."/>
            <person name="Yadetie F."/>
            <person name="Muffato M."/>
            <person name="Louis A."/>
            <person name="Butcher S."/>
            <person name="Tsagkogeorga G."/>
            <person name="Konrad A."/>
            <person name="Singh S."/>
            <person name="Jensen M.F."/>
            <person name="Cong E.H."/>
            <person name="Eikeseth-Otteraa H."/>
            <person name="Noel B."/>
            <person name="Anthouard V."/>
            <person name="Porcel B.M."/>
            <person name="Kachouri-Lafond R."/>
            <person name="Nishino A."/>
            <person name="Ugolini M."/>
            <person name="Chourrout P."/>
            <person name="Nishida H."/>
            <person name="Aasland R."/>
            <person name="Huzurbazar S."/>
            <person name="Westhof E."/>
            <person name="Delsuc F."/>
            <person name="Lehrach H."/>
            <person name="Reinhardt R."/>
            <person name="Weissenbach J."/>
            <person name="Roy S.W."/>
            <person name="Artiguenave F."/>
            <person name="Postlethwait J.H."/>
            <person name="Manak J.R."/>
            <person name="Thompson E.M."/>
            <person name="Jaillon O."/>
            <person name="Du Pasquier L."/>
            <person name="Boudinot P."/>
            <person name="Liberles D.A."/>
            <person name="Volff J.N."/>
            <person name="Philippe H."/>
            <person name="Lenhard B."/>
            <person name="Roest Crollius H."/>
            <person name="Wincker P."/>
            <person name="Chourrout D."/>
        </authorList>
    </citation>
    <scope>NUCLEOTIDE SEQUENCE [LARGE SCALE GENOMIC DNA]</scope>
</reference>
<gene>
    <name evidence="1" type="ORF">GSOID_T00030070001</name>
</gene>
<dbReference type="Proteomes" id="UP000011014">
    <property type="component" value="Unassembled WGS sequence"/>
</dbReference>
<accession>E4YNF7</accession>
<dbReference type="SUPFAM" id="SSF48439">
    <property type="entry name" value="Protein prenylyltransferase"/>
    <property type="match status" value="1"/>
</dbReference>
<evidence type="ECO:0000313" key="1">
    <source>
        <dbReference type="EMBL" id="CBY37005.1"/>
    </source>
</evidence>